<keyword evidence="2" id="KW-0812">Transmembrane</keyword>
<evidence type="ECO:0000313" key="4">
    <source>
        <dbReference type="Proteomes" id="UP001612915"/>
    </source>
</evidence>
<keyword evidence="2" id="KW-0472">Membrane</keyword>
<dbReference type="EMBL" id="JBITLV010000001">
    <property type="protein sequence ID" value="MFI7585475.1"/>
    <property type="molecule type" value="Genomic_DNA"/>
</dbReference>
<gene>
    <name evidence="3" type="ORF">ACIB24_00195</name>
</gene>
<keyword evidence="2" id="KW-1133">Transmembrane helix</keyword>
<feature type="coiled-coil region" evidence="1">
    <location>
        <begin position="44"/>
        <end position="71"/>
    </location>
</feature>
<reference evidence="3 4" key="1">
    <citation type="submission" date="2024-10" db="EMBL/GenBank/DDBJ databases">
        <title>The Natural Products Discovery Center: Release of the First 8490 Sequenced Strains for Exploring Actinobacteria Biosynthetic Diversity.</title>
        <authorList>
            <person name="Kalkreuter E."/>
            <person name="Kautsar S.A."/>
            <person name="Yang D."/>
            <person name="Bader C.D."/>
            <person name="Teijaro C.N."/>
            <person name="Fluegel L."/>
            <person name="Davis C.M."/>
            <person name="Simpson J.R."/>
            <person name="Lauterbach L."/>
            <person name="Steele A.D."/>
            <person name="Gui C."/>
            <person name="Meng S."/>
            <person name="Li G."/>
            <person name="Viehrig K."/>
            <person name="Ye F."/>
            <person name="Su P."/>
            <person name="Kiefer A.F."/>
            <person name="Nichols A."/>
            <person name="Cepeda A.J."/>
            <person name="Yan W."/>
            <person name="Fan B."/>
            <person name="Jiang Y."/>
            <person name="Adhikari A."/>
            <person name="Zheng C.-J."/>
            <person name="Schuster L."/>
            <person name="Cowan T.M."/>
            <person name="Smanski M.J."/>
            <person name="Chevrette M.G."/>
            <person name="De Carvalho L.P.S."/>
            <person name="Shen B."/>
        </authorList>
    </citation>
    <scope>NUCLEOTIDE SEQUENCE [LARGE SCALE GENOMIC DNA]</scope>
    <source>
        <strain evidence="3 4">NPDC049639</strain>
    </source>
</reference>
<keyword evidence="4" id="KW-1185">Reference proteome</keyword>
<keyword evidence="1" id="KW-0175">Coiled coil</keyword>
<feature type="transmembrane region" description="Helical" evidence="2">
    <location>
        <begin position="28"/>
        <end position="48"/>
    </location>
</feature>
<evidence type="ECO:0000256" key="1">
    <source>
        <dbReference type="SAM" id="Coils"/>
    </source>
</evidence>
<evidence type="ECO:0000313" key="3">
    <source>
        <dbReference type="EMBL" id="MFI7585475.1"/>
    </source>
</evidence>
<accession>A0ABW8AGK7</accession>
<sequence>MLAASLIGLVSGVGGLLAGGTLGKLSLRIIAVVALGYVLVGLVNRYLLQERRRLRAQAAALRDEFAEYRAAKDAEWGRYIGAVERLVDRQSLQYTESLEITLVIGADSDGDRVVERRVITPTPYLSFRSLRPVIPQDTLVPLTFDDLDLRVAFDDPDNVRATLVPLAERASEIRILIVFDPEVREQFAWTLSYRSRGLFDTLREQGVDRIFWDARSPLGLRDAGTFEDFRVKFVFPDGAHGAIEEDGVRGVTTHPRVGEVPFVVEWHDPTPEGERYVWDVTLQT</sequence>
<evidence type="ECO:0000256" key="2">
    <source>
        <dbReference type="SAM" id="Phobius"/>
    </source>
</evidence>
<proteinExistence type="predicted"/>
<organism evidence="3 4">
    <name type="scientific">Spongisporangium articulatum</name>
    <dbReference type="NCBI Taxonomy" id="3362603"/>
    <lineage>
        <taxon>Bacteria</taxon>
        <taxon>Bacillati</taxon>
        <taxon>Actinomycetota</taxon>
        <taxon>Actinomycetes</taxon>
        <taxon>Kineosporiales</taxon>
        <taxon>Kineosporiaceae</taxon>
        <taxon>Spongisporangium</taxon>
    </lineage>
</organism>
<dbReference type="RefSeq" id="WP_398273403.1">
    <property type="nucleotide sequence ID" value="NZ_JBITLV010000001.1"/>
</dbReference>
<protein>
    <submittedName>
        <fullName evidence="3">Uncharacterized protein</fullName>
    </submittedName>
</protein>
<name>A0ABW8AGK7_9ACTN</name>
<comment type="caution">
    <text evidence="3">The sequence shown here is derived from an EMBL/GenBank/DDBJ whole genome shotgun (WGS) entry which is preliminary data.</text>
</comment>
<dbReference type="Proteomes" id="UP001612915">
    <property type="component" value="Unassembled WGS sequence"/>
</dbReference>